<dbReference type="FunFam" id="3.40.50.1970:FF:000003">
    <property type="entry name" value="Alcohol dehydrogenase, iron-containing"/>
    <property type="match status" value="1"/>
</dbReference>
<dbReference type="GO" id="GO:1990002">
    <property type="term" value="F:methylglyoxal reductase (NADPH) (acetol producing) activity"/>
    <property type="evidence" value="ECO:0007669"/>
    <property type="project" value="TreeGrafter"/>
</dbReference>
<evidence type="ECO:0000313" key="5">
    <source>
        <dbReference type="Proteomes" id="UP000321662"/>
    </source>
</evidence>
<dbReference type="Pfam" id="PF00465">
    <property type="entry name" value="Fe-ADH"/>
    <property type="match status" value="1"/>
</dbReference>
<dbReference type="PROSITE" id="PS00913">
    <property type="entry name" value="ADH_IRON_1"/>
    <property type="match status" value="1"/>
</dbReference>
<dbReference type="Gene3D" id="3.40.50.1970">
    <property type="match status" value="1"/>
</dbReference>
<accession>A0A511ASZ4</accession>
<dbReference type="SUPFAM" id="SSF56796">
    <property type="entry name" value="Dehydroquinate synthase-like"/>
    <property type="match status" value="1"/>
</dbReference>
<feature type="domain" description="Fe-containing alcohol dehydrogenase-like C-terminal" evidence="3">
    <location>
        <begin position="195"/>
        <end position="364"/>
    </location>
</feature>
<dbReference type="PANTHER" id="PTHR43633">
    <property type="entry name" value="ALCOHOL DEHYDROGENASE YQHD"/>
    <property type="match status" value="1"/>
</dbReference>
<dbReference type="EMBL" id="BJUY01000009">
    <property type="protein sequence ID" value="GEK91320.1"/>
    <property type="molecule type" value="Genomic_DNA"/>
</dbReference>
<organism evidence="4 5">
    <name type="scientific">Alkalibacterium kapii</name>
    <dbReference type="NCBI Taxonomy" id="426704"/>
    <lineage>
        <taxon>Bacteria</taxon>
        <taxon>Bacillati</taxon>
        <taxon>Bacillota</taxon>
        <taxon>Bacilli</taxon>
        <taxon>Lactobacillales</taxon>
        <taxon>Carnobacteriaceae</taxon>
        <taxon>Alkalibacterium</taxon>
    </lineage>
</organism>
<dbReference type="GO" id="GO:0008106">
    <property type="term" value="F:alcohol dehydrogenase (NADP+) activity"/>
    <property type="evidence" value="ECO:0007669"/>
    <property type="project" value="TreeGrafter"/>
</dbReference>
<evidence type="ECO:0000256" key="1">
    <source>
        <dbReference type="ARBA" id="ARBA00023002"/>
    </source>
</evidence>
<dbReference type="OrthoDB" id="9801156at2"/>
<name>A0A511ASZ4_9LACT</name>
<proteinExistence type="predicted"/>
<dbReference type="PANTHER" id="PTHR43633:SF1">
    <property type="entry name" value="ALCOHOL DEHYDROGENASE YQHD"/>
    <property type="match status" value="1"/>
</dbReference>
<sequence length="397" mass="43782">MEKAMSDFVYYNPVKILFGRNKISELQTLIPDGKKVLIIYGGGSVKRFGTLDRVKEALKHHIVGEFGGIEANPTFKTCMEAVKYFKEGRYDYLLAVGGGSVIDGTKFIAAAIEFDGDPKDIFAKGVGKGLPIESAVPFGTVLTLPATGSEMNDGSVITFEEEQAKISFGSPHVYPEFSILEPELTYTLPKRQLANGVTDAFVHVIEQYLTYPVNGKVQDEFAEGLLRILIDIGPSVVDEDHHDYALRSNYMWTATLALNRLLSRGVPGDWSTHALGHEITVMNHTDHARSLSALLPAVMVVRKLKKWDKLVQYAENVWGITEGSEEVKIDTAILKTVAFLKSIGMPTNLSAVGVEEKDIDTLVKQLETHGNAAISERGDQTLEVSREIYRASLVLDF</sequence>
<evidence type="ECO:0000259" key="3">
    <source>
        <dbReference type="Pfam" id="PF25137"/>
    </source>
</evidence>
<dbReference type="InterPro" id="IPR001670">
    <property type="entry name" value="ADH_Fe/GldA"/>
</dbReference>
<evidence type="ECO:0000259" key="2">
    <source>
        <dbReference type="Pfam" id="PF00465"/>
    </source>
</evidence>
<dbReference type="Gene3D" id="1.20.1090.10">
    <property type="entry name" value="Dehydroquinate synthase-like - alpha domain"/>
    <property type="match status" value="1"/>
</dbReference>
<dbReference type="GO" id="GO:1990362">
    <property type="term" value="F:butanol dehydrogenase (NAD+) activity"/>
    <property type="evidence" value="ECO:0007669"/>
    <property type="project" value="InterPro"/>
</dbReference>
<comment type="caution">
    <text evidence="4">The sequence shown here is derived from an EMBL/GenBank/DDBJ whole genome shotgun (WGS) entry which is preliminary data.</text>
</comment>
<dbReference type="GO" id="GO:0046872">
    <property type="term" value="F:metal ion binding"/>
    <property type="evidence" value="ECO:0007669"/>
    <property type="project" value="InterPro"/>
</dbReference>
<dbReference type="GO" id="GO:0005829">
    <property type="term" value="C:cytosol"/>
    <property type="evidence" value="ECO:0007669"/>
    <property type="project" value="TreeGrafter"/>
</dbReference>
<dbReference type="Pfam" id="PF25137">
    <property type="entry name" value="ADH_Fe_C"/>
    <property type="match status" value="1"/>
</dbReference>
<keyword evidence="1" id="KW-0560">Oxidoreductase</keyword>
<dbReference type="RefSeq" id="WP_146924153.1">
    <property type="nucleotide sequence ID" value="NZ_BJUY01000009.1"/>
</dbReference>
<dbReference type="InterPro" id="IPR044731">
    <property type="entry name" value="BDH-like"/>
</dbReference>
<dbReference type="AlphaFoldDB" id="A0A511ASZ4"/>
<reference evidence="4 5" key="1">
    <citation type="submission" date="2019-07" db="EMBL/GenBank/DDBJ databases">
        <title>Whole genome shotgun sequence of Alkalibacterium kapii NBRC 103247.</title>
        <authorList>
            <person name="Hosoyama A."/>
            <person name="Uohara A."/>
            <person name="Ohji S."/>
            <person name="Ichikawa N."/>
        </authorList>
    </citation>
    <scope>NUCLEOTIDE SEQUENCE [LARGE SCALE GENOMIC DNA]</scope>
    <source>
        <strain evidence="4 5">NBRC 103247</strain>
    </source>
</reference>
<feature type="domain" description="Alcohol dehydrogenase iron-type/glycerol dehydrogenase GldA" evidence="2">
    <location>
        <begin position="13"/>
        <end position="182"/>
    </location>
</feature>
<gene>
    <name evidence="4" type="ORF">AKA01nite_09420</name>
</gene>
<keyword evidence="5" id="KW-1185">Reference proteome</keyword>
<protein>
    <submittedName>
        <fullName evidence="4">NADH-dependent alcohol dehydrogenase</fullName>
    </submittedName>
</protein>
<dbReference type="Proteomes" id="UP000321662">
    <property type="component" value="Unassembled WGS sequence"/>
</dbReference>
<dbReference type="InterPro" id="IPR056798">
    <property type="entry name" value="ADH_Fe_C"/>
</dbReference>
<dbReference type="InterPro" id="IPR018211">
    <property type="entry name" value="ADH_Fe_CS"/>
</dbReference>
<dbReference type="CDD" id="cd08187">
    <property type="entry name" value="BDH"/>
    <property type="match status" value="1"/>
</dbReference>
<evidence type="ECO:0000313" key="4">
    <source>
        <dbReference type="EMBL" id="GEK91320.1"/>
    </source>
</evidence>